<dbReference type="STRING" id="1484053.SAMN05444274_10972"/>
<dbReference type="Proteomes" id="UP000184164">
    <property type="component" value="Unassembled WGS sequence"/>
</dbReference>
<protein>
    <submittedName>
        <fullName evidence="7">Membrane protein involved in the export of O-antigen and teichoic acid</fullName>
    </submittedName>
</protein>
<feature type="transmembrane region" description="Helical" evidence="6">
    <location>
        <begin position="379"/>
        <end position="399"/>
    </location>
</feature>
<accession>A0A1M5EKB5</accession>
<evidence type="ECO:0000256" key="3">
    <source>
        <dbReference type="ARBA" id="ARBA00022692"/>
    </source>
</evidence>
<feature type="transmembrane region" description="Helical" evidence="6">
    <location>
        <begin position="117"/>
        <end position="136"/>
    </location>
</feature>
<evidence type="ECO:0000313" key="7">
    <source>
        <dbReference type="EMBL" id="SHF79689.1"/>
    </source>
</evidence>
<feature type="transmembrane region" description="Helical" evidence="6">
    <location>
        <begin position="193"/>
        <end position="212"/>
    </location>
</feature>
<name>A0A1M5EKB5_9BACT</name>
<keyword evidence="3 6" id="KW-0812">Transmembrane</keyword>
<proteinExistence type="predicted"/>
<feature type="transmembrane region" description="Helical" evidence="6">
    <location>
        <begin position="79"/>
        <end position="101"/>
    </location>
</feature>
<feature type="transmembrane region" description="Helical" evidence="6">
    <location>
        <begin position="347"/>
        <end position="367"/>
    </location>
</feature>
<keyword evidence="8" id="KW-1185">Reference proteome</keyword>
<dbReference type="InterPro" id="IPR050833">
    <property type="entry name" value="Poly_Biosynth_Transport"/>
</dbReference>
<dbReference type="InterPro" id="IPR002797">
    <property type="entry name" value="Polysacc_synth"/>
</dbReference>
<dbReference type="PANTHER" id="PTHR30250">
    <property type="entry name" value="PST FAMILY PREDICTED COLANIC ACID TRANSPORTER"/>
    <property type="match status" value="1"/>
</dbReference>
<organism evidence="7 8">
    <name type="scientific">Mariniphaga anaerophila</name>
    <dbReference type="NCBI Taxonomy" id="1484053"/>
    <lineage>
        <taxon>Bacteria</taxon>
        <taxon>Pseudomonadati</taxon>
        <taxon>Bacteroidota</taxon>
        <taxon>Bacteroidia</taxon>
        <taxon>Marinilabiliales</taxon>
        <taxon>Prolixibacteraceae</taxon>
        <taxon>Mariniphaga</taxon>
    </lineage>
</organism>
<feature type="transmembrane region" description="Helical" evidence="6">
    <location>
        <begin position="405"/>
        <end position="423"/>
    </location>
</feature>
<feature type="transmembrane region" description="Helical" evidence="6">
    <location>
        <begin position="12"/>
        <end position="35"/>
    </location>
</feature>
<feature type="transmembrane region" description="Helical" evidence="6">
    <location>
        <begin position="459"/>
        <end position="477"/>
    </location>
</feature>
<evidence type="ECO:0000256" key="1">
    <source>
        <dbReference type="ARBA" id="ARBA00004651"/>
    </source>
</evidence>
<evidence type="ECO:0000256" key="6">
    <source>
        <dbReference type="SAM" id="Phobius"/>
    </source>
</evidence>
<feature type="transmembrane region" description="Helical" evidence="6">
    <location>
        <begin position="435"/>
        <end position="453"/>
    </location>
</feature>
<keyword evidence="5 6" id="KW-0472">Membrane</keyword>
<gene>
    <name evidence="7" type="ORF">SAMN05444274_10972</name>
</gene>
<evidence type="ECO:0000256" key="2">
    <source>
        <dbReference type="ARBA" id="ARBA00022475"/>
    </source>
</evidence>
<evidence type="ECO:0000256" key="4">
    <source>
        <dbReference type="ARBA" id="ARBA00022989"/>
    </source>
</evidence>
<dbReference type="Pfam" id="PF01943">
    <property type="entry name" value="Polysacc_synt"/>
    <property type="match status" value="1"/>
</dbReference>
<dbReference type="GO" id="GO:0005886">
    <property type="term" value="C:plasma membrane"/>
    <property type="evidence" value="ECO:0007669"/>
    <property type="project" value="UniProtKB-SubCell"/>
</dbReference>
<evidence type="ECO:0000256" key="5">
    <source>
        <dbReference type="ARBA" id="ARBA00023136"/>
    </source>
</evidence>
<feature type="transmembrane region" description="Helical" evidence="6">
    <location>
        <begin position="264"/>
        <end position="291"/>
    </location>
</feature>
<dbReference type="OrthoDB" id="9814608at2"/>
<comment type="subcellular location">
    <subcellularLocation>
        <location evidence="1">Cell membrane</location>
        <topology evidence="1">Multi-pass membrane protein</topology>
    </subcellularLocation>
</comment>
<keyword evidence="4 6" id="KW-1133">Transmembrane helix</keyword>
<dbReference type="AlphaFoldDB" id="A0A1M5EKB5"/>
<dbReference type="EMBL" id="FQUM01000009">
    <property type="protein sequence ID" value="SHF79689.1"/>
    <property type="molecule type" value="Genomic_DNA"/>
</dbReference>
<feature type="transmembrane region" description="Helical" evidence="6">
    <location>
        <begin position="47"/>
        <end position="67"/>
    </location>
</feature>
<dbReference type="PANTHER" id="PTHR30250:SF11">
    <property type="entry name" value="O-ANTIGEN TRANSPORTER-RELATED"/>
    <property type="match status" value="1"/>
</dbReference>
<sequence>MNPFKKLAGDTAIYGMSSIVGRFLNWWLVPYYSFIFIPEVYGVVTNLYSYVAFFLVLLLYGMETSFFRFASKSKNPENVYSTSLISVFSTSAMFVLLAAAFSKEIASFINYPEHSEYVVWLAIILGIDAFTAIPFARLRLNNRPVKFAAVKVINIAFNIGFNLFFLSVCPKILQGNPDSIVRIVYSPEIGVGYVFIANLLASIITFILLLPEIFKVSLKFEKELLAQMLSYGFPILIVGLAGMVNQNIDKILIPFLVPEDQNPMFQLGVYGANYKLAVLMNMFIQAFRYAFEPFFFSRGESKDDPQVYATVMKYFVIFGLFIFIGMVLFIDVITLVISSGYHEGLKVVPLILMANLFFGIYFALSLWYKLKDMTRYGAYMALTGAAITLALNFLLIPVFGYMGSAIAVFICYLAMMIMSYFIGQKYYPIPYDLKRIATYFLIAVAIYGLSWFSASLPTVLKFSVNTLLLFAFVYAVYKLEKKQLKRLFNRNLTK</sequence>
<feature type="transmembrane region" description="Helical" evidence="6">
    <location>
        <begin position="312"/>
        <end position="341"/>
    </location>
</feature>
<feature type="transmembrane region" description="Helical" evidence="6">
    <location>
        <begin position="148"/>
        <end position="173"/>
    </location>
</feature>
<reference evidence="7 8" key="1">
    <citation type="submission" date="2016-11" db="EMBL/GenBank/DDBJ databases">
        <authorList>
            <person name="Jaros S."/>
            <person name="Januszkiewicz K."/>
            <person name="Wedrychowicz H."/>
        </authorList>
    </citation>
    <scope>NUCLEOTIDE SEQUENCE [LARGE SCALE GENOMIC DNA]</scope>
    <source>
        <strain evidence="7 8">DSM 26910</strain>
    </source>
</reference>
<dbReference type="RefSeq" id="WP_073003041.1">
    <property type="nucleotide sequence ID" value="NZ_FQUM01000009.1"/>
</dbReference>
<evidence type="ECO:0000313" key="8">
    <source>
        <dbReference type="Proteomes" id="UP000184164"/>
    </source>
</evidence>
<feature type="transmembrane region" description="Helical" evidence="6">
    <location>
        <begin position="224"/>
        <end position="244"/>
    </location>
</feature>
<keyword evidence="2" id="KW-1003">Cell membrane</keyword>